<dbReference type="InterPro" id="IPR016181">
    <property type="entry name" value="Acyl_CoA_acyltransferase"/>
</dbReference>
<dbReference type="Pfam" id="PF00583">
    <property type="entry name" value="Acetyltransf_1"/>
    <property type="match status" value="1"/>
</dbReference>
<evidence type="ECO:0000313" key="3">
    <source>
        <dbReference type="Proteomes" id="UP000075473"/>
    </source>
</evidence>
<evidence type="ECO:0000313" key="2">
    <source>
        <dbReference type="EMBL" id="KXU91642.1"/>
    </source>
</evidence>
<dbReference type="AlphaFoldDB" id="A0A149Q2Y6"/>
<dbReference type="InterPro" id="IPR000182">
    <property type="entry name" value="GNAT_dom"/>
</dbReference>
<comment type="caution">
    <text evidence="2">The sequence shown here is derived from an EMBL/GenBank/DDBJ whole genome shotgun (WGS) entry which is preliminary data.</text>
</comment>
<gene>
    <name evidence="2" type="ORF">AD928_12960</name>
</gene>
<dbReference type="Proteomes" id="UP000075473">
    <property type="component" value="Unassembled WGS sequence"/>
</dbReference>
<dbReference type="PROSITE" id="PS51186">
    <property type="entry name" value="GNAT"/>
    <property type="match status" value="1"/>
</dbReference>
<reference evidence="2 3" key="1">
    <citation type="submission" date="2015-06" db="EMBL/GenBank/DDBJ databases">
        <title>Improved classification and identification of acetic acid bacteria using matrix-assisted laser desorption/ionization time-of-flight mass spectrometry; Gluconobacter nephelii and Gluconobacter uchimurae are later heterotypic synonyms of Gluconobacter japonicus and Gluconobacter oxydans, respectively.</title>
        <authorList>
            <person name="Li L."/>
            <person name="Cleenwerck I."/>
            <person name="De Vuyst L."/>
            <person name="Vandamme P."/>
        </authorList>
    </citation>
    <scope>NUCLEOTIDE SEQUENCE [LARGE SCALE GENOMIC DNA]</scope>
    <source>
        <strain evidence="2 3">LMG 1625</strain>
    </source>
</reference>
<accession>A0A149Q2Y6</accession>
<evidence type="ECO:0000259" key="1">
    <source>
        <dbReference type="PROSITE" id="PS51186"/>
    </source>
</evidence>
<proteinExistence type="predicted"/>
<protein>
    <submittedName>
        <fullName evidence="2">Acetyltransferase</fullName>
    </submittedName>
</protein>
<dbReference type="EMBL" id="LHZA01000157">
    <property type="protein sequence ID" value="KXU91642.1"/>
    <property type="molecule type" value="Genomic_DNA"/>
</dbReference>
<dbReference type="Gene3D" id="3.40.630.30">
    <property type="match status" value="1"/>
</dbReference>
<dbReference type="PATRIC" id="fig|178900.5.peg.331"/>
<name>A0A149Q2Y6_9PROT</name>
<dbReference type="RefSeq" id="WP_062250997.1">
    <property type="nucleotide sequence ID" value="NZ_LHZA01000157.1"/>
</dbReference>
<feature type="domain" description="N-acetyltransferase" evidence="1">
    <location>
        <begin position="51"/>
        <end position="189"/>
    </location>
</feature>
<dbReference type="GO" id="GO:0016747">
    <property type="term" value="F:acyltransferase activity, transferring groups other than amino-acyl groups"/>
    <property type="evidence" value="ECO:0007669"/>
    <property type="project" value="InterPro"/>
</dbReference>
<organism evidence="2 3">
    <name type="scientific">Acetobacter cerevisiae</name>
    <dbReference type="NCBI Taxonomy" id="178900"/>
    <lineage>
        <taxon>Bacteria</taxon>
        <taxon>Pseudomonadati</taxon>
        <taxon>Pseudomonadota</taxon>
        <taxon>Alphaproteobacteria</taxon>
        <taxon>Acetobacterales</taxon>
        <taxon>Acetobacteraceae</taxon>
        <taxon>Acetobacter</taxon>
    </lineage>
</organism>
<sequence length="194" mass="22064">MITEVLIRQAEPVTRMKVDVTFMRMLRPPEGEGLALPEGWSVETNVRPDVAGYRLLQDKVGRDYCWWMRQAASDRDLQHFLEEGPASIALLRQGQAIRGFYELNLFNPQDINLSYFGLFPEAIGHGVGRAFLDMAVRHAWALGPLCVRVNTCSADHPRALPLYKQAGFEAVRTVEETWDVPNRLGLKIPERFLV</sequence>
<dbReference type="SUPFAM" id="SSF55729">
    <property type="entry name" value="Acyl-CoA N-acyltransferases (Nat)"/>
    <property type="match status" value="1"/>
</dbReference>
<keyword evidence="2" id="KW-0808">Transferase</keyword>